<dbReference type="Proteomes" id="UP000001075">
    <property type="component" value="Unassembled WGS sequence"/>
</dbReference>
<dbReference type="AlphaFoldDB" id="G3I555"/>
<organism evidence="2 3">
    <name type="scientific">Cricetulus griseus</name>
    <name type="common">Chinese hamster</name>
    <name type="synonym">Cricetulus barabensis griseus</name>
    <dbReference type="NCBI Taxonomy" id="10029"/>
    <lineage>
        <taxon>Eukaryota</taxon>
        <taxon>Metazoa</taxon>
        <taxon>Chordata</taxon>
        <taxon>Craniata</taxon>
        <taxon>Vertebrata</taxon>
        <taxon>Euteleostomi</taxon>
        <taxon>Mammalia</taxon>
        <taxon>Eutheria</taxon>
        <taxon>Euarchontoglires</taxon>
        <taxon>Glires</taxon>
        <taxon>Rodentia</taxon>
        <taxon>Myomorpha</taxon>
        <taxon>Muroidea</taxon>
        <taxon>Cricetidae</taxon>
        <taxon>Cricetinae</taxon>
        <taxon>Cricetulus</taxon>
    </lineage>
</organism>
<gene>
    <name evidence="2" type="ORF">I79_018599</name>
</gene>
<reference evidence="3" key="1">
    <citation type="journal article" date="2011" name="Nat. Biotechnol.">
        <title>The genomic sequence of the Chinese hamster ovary (CHO)-K1 cell line.</title>
        <authorList>
            <person name="Xu X."/>
            <person name="Nagarajan H."/>
            <person name="Lewis N.E."/>
            <person name="Pan S."/>
            <person name="Cai Z."/>
            <person name="Liu X."/>
            <person name="Chen W."/>
            <person name="Xie M."/>
            <person name="Wang W."/>
            <person name="Hammond S."/>
            <person name="Andersen M.R."/>
            <person name="Neff N."/>
            <person name="Passarelli B."/>
            <person name="Koh W."/>
            <person name="Fan H.C."/>
            <person name="Wang J."/>
            <person name="Gui Y."/>
            <person name="Lee K.H."/>
            <person name="Betenbaugh M.J."/>
            <person name="Quake S.R."/>
            <person name="Famili I."/>
            <person name="Palsson B.O."/>
            <person name="Wang J."/>
        </authorList>
    </citation>
    <scope>NUCLEOTIDE SEQUENCE [LARGE SCALE GENOMIC DNA]</scope>
    <source>
        <strain evidence="3">CHO K1 cell line</strain>
    </source>
</reference>
<evidence type="ECO:0000313" key="3">
    <source>
        <dbReference type="Proteomes" id="UP000001075"/>
    </source>
</evidence>
<protein>
    <submittedName>
        <fullName evidence="2">Uncharacterized protein</fullName>
    </submittedName>
</protein>
<feature type="signal peptide" evidence="1">
    <location>
        <begin position="1"/>
        <end position="18"/>
    </location>
</feature>
<name>G3I555_CRIGR</name>
<sequence>MGAHTCCLLLSPLLAASSVPMEVPFVHRGQGSTRTWLRPWVETGLSVKGRTCFSSSVES</sequence>
<accession>G3I555</accession>
<feature type="chain" id="PRO_5003444804" evidence="1">
    <location>
        <begin position="19"/>
        <end position="59"/>
    </location>
</feature>
<dbReference type="InParanoid" id="G3I555"/>
<keyword evidence="1" id="KW-0732">Signal</keyword>
<evidence type="ECO:0000313" key="2">
    <source>
        <dbReference type="EMBL" id="EGV93452.1"/>
    </source>
</evidence>
<proteinExistence type="predicted"/>
<dbReference type="EMBL" id="JH001283">
    <property type="protein sequence ID" value="EGV93452.1"/>
    <property type="molecule type" value="Genomic_DNA"/>
</dbReference>
<evidence type="ECO:0000256" key="1">
    <source>
        <dbReference type="SAM" id="SignalP"/>
    </source>
</evidence>